<feature type="domain" description="Glycosyl transferase family 1" evidence="2">
    <location>
        <begin position="184"/>
        <end position="342"/>
    </location>
</feature>
<keyword evidence="1" id="KW-0808">Transferase</keyword>
<dbReference type="AlphaFoldDB" id="A0A1F5ECC1"/>
<name>A0A1F5ECC1_9BACT</name>
<accession>A0A1F5ECC1</accession>
<dbReference type="InterPro" id="IPR001296">
    <property type="entry name" value="Glyco_trans_1"/>
</dbReference>
<evidence type="ECO:0008006" key="6">
    <source>
        <dbReference type="Google" id="ProtNLM"/>
    </source>
</evidence>
<reference evidence="4 5" key="1">
    <citation type="journal article" date="2016" name="Nat. Commun.">
        <title>Thousands of microbial genomes shed light on interconnected biogeochemical processes in an aquifer system.</title>
        <authorList>
            <person name="Anantharaman K."/>
            <person name="Brown C.T."/>
            <person name="Hug L.A."/>
            <person name="Sharon I."/>
            <person name="Castelle C.J."/>
            <person name="Probst A.J."/>
            <person name="Thomas B.C."/>
            <person name="Singh A."/>
            <person name="Wilkins M.J."/>
            <person name="Karaoz U."/>
            <person name="Brodie E.L."/>
            <person name="Williams K.H."/>
            <person name="Hubbard S.S."/>
            <person name="Banfield J.F."/>
        </authorList>
    </citation>
    <scope>NUCLEOTIDE SEQUENCE [LARGE SCALE GENOMIC DNA]</scope>
</reference>
<dbReference type="Pfam" id="PF13439">
    <property type="entry name" value="Glyco_transf_4"/>
    <property type="match status" value="1"/>
</dbReference>
<dbReference type="Pfam" id="PF00534">
    <property type="entry name" value="Glycos_transf_1"/>
    <property type="match status" value="1"/>
</dbReference>
<dbReference type="CDD" id="cd03809">
    <property type="entry name" value="GT4_MtfB-like"/>
    <property type="match status" value="1"/>
</dbReference>
<gene>
    <name evidence="4" type="ORF">A3A71_02345</name>
</gene>
<dbReference type="STRING" id="1797471.A3A71_02345"/>
<dbReference type="Proteomes" id="UP000177481">
    <property type="component" value="Unassembled WGS sequence"/>
</dbReference>
<evidence type="ECO:0000313" key="5">
    <source>
        <dbReference type="Proteomes" id="UP000177481"/>
    </source>
</evidence>
<dbReference type="PANTHER" id="PTHR46401">
    <property type="entry name" value="GLYCOSYLTRANSFERASE WBBK-RELATED"/>
    <property type="match status" value="1"/>
</dbReference>
<sequence>MMIIGIDASRATRTVRSGTENYSFELIRRLVTADKVNKFVLYTPNFPKEKWPEAKNITWRVLPSRRLWSQIQLAGELRREKPDVLFVPSHVVPLLSNLPTVVTIHDIAYRYFPKTYSKFDRRYLHFSTSVSLAKADAVIVPSQSTKSNIIKEYKANSAKVHIIPMAHNCELFNATRNYGNAPISSPYILFTGSIEEKKNIRLLIEAFCILAKSRKDILLVMIGKMGFGSEKIVDFVNTLEPSLASRIFMPGFVPKYDLLRYLRHAKLFAYPSSYDGFAFVVLEALSVGTPVVCSNSSSLPEIVDDAAVLLPPNNPLRWASTFAKILDSTTLASDLRQKGIKRAKMYSWDKTVQETLTVIRQVANG</sequence>
<dbReference type="PANTHER" id="PTHR46401:SF2">
    <property type="entry name" value="GLYCOSYLTRANSFERASE WBBK-RELATED"/>
    <property type="match status" value="1"/>
</dbReference>
<dbReference type="SUPFAM" id="SSF53756">
    <property type="entry name" value="UDP-Glycosyltransferase/glycogen phosphorylase"/>
    <property type="match status" value="1"/>
</dbReference>
<dbReference type="EMBL" id="MEZX01000002">
    <property type="protein sequence ID" value="OGD64864.1"/>
    <property type="molecule type" value="Genomic_DNA"/>
</dbReference>
<organism evidence="4 5">
    <name type="scientific">Candidatus Berkelbacteria bacterium RIFCSPLOWO2_01_FULL_50_28</name>
    <dbReference type="NCBI Taxonomy" id="1797471"/>
    <lineage>
        <taxon>Bacteria</taxon>
        <taxon>Candidatus Berkelbacteria</taxon>
    </lineage>
</organism>
<comment type="caution">
    <text evidence="4">The sequence shown here is derived from an EMBL/GenBank/DDBJ whole genome shotgun (WGS) entry which is preliminary data.</text>
</comment>
<protein>
    <recommendedName>
        <fullName evidence="6">Glycosyl transferase family 1 domain-containing protein</fullName>
    </recommendedName>
</protein>
<proteinExistence type="predicted"/>
<evidence type="ECO:0000256" key="1">
    <source>
        <dbReference type="ARBA" id="ARBA00022679"/>
    </source>
</evidence>
<dbReference type="Gene3D" id="3.40.50.2000">
    <property type="entry name" value="Glycogen Phosphorylase B"/>
    <property type="match status" value="2"/>
</dbReference>
<evidence type="ECO:0000259" key="3">
    <source>
        <dbReference type="Pfam" id="PF13439"/>
    </source>
</evidence>
<feature type="domain" description="Glycosyltransferase subfamily 4-like N-terminal" evidence="3">
    <location>
        <begin position="17"/>
        <end position="166"/>
    </location>
</feature>
<evidence type="ECO:0000259" key="2">
    <source>
        <dbReference type="Pfam" id="PF00534"/>
    </source>
</evidence>
<dbReference type="GO" id="GO:0009103">
    <property type="term" value="P:lipopolysaccharide biosynthetic process"/>
    <property type="evidence" value="ECO:0007669"/>
    <property type="project" value="TreeGrafter"/>
</dbReference>
<dbReference type="GO" id="GO:0016757">
    <property type="term" value="F:glycosyltransferase activity"/>
    <property type="evidence" value="ECO:0007669"/>
    <property type="project" value="InterPro"/>
</dbReference>
<evidence type="ECO:0000313" key="4">
    <source>
        <dbReference type="EMBL" id="OGD64864.1"/>
    </source>
</evidence>
<dbReference type="InterPro" id="IPR028098">
    <property type="entry name" value="Glyco_trans_4-like_N"/>
</dbReference>